<dbReference type="AlphaFoldDB" id="A0A7W3LYF7"/>
<sequence length="154" mass="16682">MSIPLIRRTAEELARQQDLHQRLAAAYYALELIENAVQELAFLDAPDPPPRWAAVQRHVAHARAALAAVPSLRWPITSPPPTVALAIDDPATVTGELLTLAEVLTMALLESARQASEPHDAFATLRATLRVHGLCLELHRSRATSSALPGDNHG</sequence>
<proteinExistence type="predicted"/>
<comment type="caution">
    <text evidence="1">The sequence shown here is derived from an EMBL/GenBank/DDBJ whole genome shotgun (WGS) entry which is preliminary data.</text>
</comment>
<protein>
    <recommendedName>
        <fullName evidence="3">DUF4439 domain-containing protein</fullName>
    </recommendedName>
</protein>
<name>A0A7W3LYF7_ACTNM</name>
<dbReference type="RefSeq" id="WP_182848444.1">
    <property type="nucleotide sequence ID" value="NZ_BAAALP010000050.1"/>
</dbReference>
<dbReference type="Proteomes" id="UP000572680">
    <property type="component" value="Unassembled WGS sequence"/>
</dbReference>
<organism evidence="1 2">
    <name type="scientific">Actinomadura namibiensis</name>
    <dbReference type="NCBI Taxonomy" id="182080"/>
    <lineage>
        <taxon>Bacteria</taxon>
        <taxon>Bacillati</taxon>
        <taxon>Actinomycetota</taxon>
        <taxon>Actinomycetes</taxon>
        <taxon>Streptosporangiales</taxon>
        <taxon>Thermomonosporaceae</taxon>
        <taxon>Actinomadura</taxon>
    </lineage>
</organism>
<evidence type="ECO:0008006" key="3">
    <source>
        <dbReference type="Google" id="ProtNLM"/>
    </source>
</evidence>
<reference evidence="1 2" key="1">
    <citation type="submission" date="2020-08" db="EMBL/GenBank/DDBJ databases">
        <title>Genomic Encyclopedia of Type Strains, Phase IV (KMG-IV): sequencing the most valuable type-strain genomes for metagenomic binning, comparative biology and taxonomic classification.</title>
        <authorList>
            <person name="Goeker M."/>
        </authorList>
    </citation>
    <scope>NUCLEOTIDE SEQUENCE [LARGE SCALE GENOMIC DNA]</scope>
    <source>
        <strain evidence="1 2">DSM 44197</strain>
    </source>
</reference>
<accession>A0A7W3LYF7</accession>
<gene>
    <name evidence="1" type="ORF">HNR61_008226</name>
</gene>
<dbReference type="EMBL" id="JACJIA010000016">
    <property type="protein sequence ID" value="MBA8956543.1"/>
    <property type="molecule type" value="Genomic_DNA"/>
</dbReference>
<keyword evidence="2" id="KW-1185">Reference proteome</keyword>
<evidence type="ECO:0000313" key="2">
    <source>
        <dbReference type="Proteomes" id="UP000572680"/>
    </source>
</evidence>
<evidence type="ECO:0000313" key="1">
    <source>
        <dbReference type="EMBL" id="MBA8956543.1"/>
    </source>
</evidence>